<evidence type="ECO:0000313" key="1">
    <source>
        <dbReference type="EMBL" id="MED6207931.1"/>
    </source>
</evidence>
<gene>
    <name evidence="1" type="ORF">PIB30_040176</name>
</gene>
<comment type="caution">
    <text evidence="1">The sequence shown here is derived from an EMBL/GenBank/DDBJ whole genome shotgun (WGS) entry which is preliminary data.</text>
</comment>
<dbReference type="Proteomes" id="UP001341840">
    <property type="component" value="Unassembled WGS sequence"/>
</dbReference>
<dbReference type="EMBL" id="JASCZI010241871">
    <property type="protein sequence ID" value="MED6207931.1"/>
    <property type="molecule type" value="Genomic_DNA"/>
</dbReference>
<organism evidence="1 2">
    <name type="scientific">Stylosanthes scabra</name>
    <dbReference type="NCBI Taxonomy" id="79078"/>
    <lineage>
        <taxon>Eukaryota</taxon>
        <taxon>Viridiplantae</taxon>
        <taxon>Streptophyta</taxon>
        <taxon>Embryophyta</taxon>
        <taxon>Tracheophyta</taxon>
        <taxon>Spermatophyta</taxon>
        <taxon>Magnoliopsida</taxon>
        <taxon>eudicotyledons</taxon>
        <taxon>Gunneridae</taxon>
        <taxon>Pentapetalae</taxon>
        <taxon>rosids</taxon>
        <taxon>fabids</taxon>
        <taxon>Fabales</taxon>
        <taxon>Fabaceae</taxon>
        <taxon>Papilionoideae</taxon>
        <taxon>50 kb inversion clade</taxon>
        <taxon>dalbergioids sensu lato</taxon>
        <taxon>Dalbergieae</taxon>
        <taxon>Pterocarpus clade</taxon>
        <taxon>Stylosanthes</taxon>
    </lineage>
</organism>
<sequence>MPRQKAGGLCERDWLSPARSIRRSRAYSWMHISRTVGWPFGRSASRVGLGRGWSPCLVIGPRRSNIQNSCPELRRLGVFEPRKLTSLCVSMSDSRRFPMFHYFASVFTSEKRNVARSVFSKLLGLEASILN</sequence>
<protein>
    <submittedName>
        <fullName evidence="1">Uncharacterized protein</fullName>
    </submittedName>
</protein>
<evidence type="ECO:0000313" key="2">
    <source>
        <dbReference type="Proteomes" id="UP001341840"/>
    </source>
</evidence>
<reference evidence="1 2" key="1">
    <citation type="journal article" date="2023" name="Plants (Basel)">
        <title>Bridging the Gap: Combining Genomics and Transcriptomics Approaches to Understand Stylosanthes scabra, an Orphan Legume from the Brazilian Caatinga.</title>
        <authorList>
            <person name="Ferreira-Neto J.R.C."/>
            <person name="da Silva M.D."/>
            <person name="Binneck E."/>
            <person name="de Melo N.F."/>
            <person name="da Silva R.H."/>
            <person name="de Melo A.L.T.M."/>
            <person name="Pandolfi V."/>
            <person name="Bustamante F.O."/>
            <person name="Brasileiro-Vidal A.C."/>
            <person name="Benko-Iseppon A.M."/>
        </authorList>
    </citation>
    <scope>NUCLEOTIDE SEQUENCE [LARGE SCALE GENOMIC DNA]</scope>
    <source>
        <tissue evidence="1">Leaves</tissue>
    </source>
</reference>
<proteinExistence type="predicted"/>
<accession>A0ABU6YDD3</accession>
<keyword evidence="2" id="KW-1185">Reference proteome</keyword>
<name>A0ABU6YDD3_9FABA</name>